<accession>A0A1J5P7C5</accession>
<proteinExistence type="predicted"/>
<sequence>MRDHRLDAGEVVVGGGLRQGENEAGVENVQALVLHRAHIEVIDGDDVENVQEVFAPVGVLVPLHRAFERAHCVVAFILIPRADPDVQLDLAARHGAEEIGVVGQVARDKREEIGGFGPGVAPFGKAGAGLGGVAVGQKHRLVAFDADVKGGHHIGAVGVEGDLAKPFGLALGAVHAARHVEPFQCGVGFGRNLDLGREQEGTGGQHARGDRQASGVGGQRHRLTVDGG</sequence>
<organism evidence="2">
    <name type="scientific">mine drainage metagenome</name>
    <dbReference type="NCBI Taxonomy" id="410659"/>
    <lineage>
        <taxon>unclassified sequences</taxon>
        <taxon>metagenomes</taxon>
        <taxon>ecological metagenomes</taxon>
    </lineage>
</organism>
<gene>
    <name evidence="2" type="ORF">GALL_547720</name>
</gene>
<comment type="caution">
    <text evidence="2">The sequence shown here is derived from an EMBL/GenBank/DDBJ whole genome shotgun (WGS) entry which is preliminary data.</text>
</comment>
<evidence type="ECO:0000256" key="1">
    <source>
        <dbReference type="SAM" id="MobiDB-lite"/>
    </source>
</evidence>
<feature type="region of interest" description="Disordered" evidence="1">
    <location>
        <begin position="196"/>
        <end position="228"/>
    </location>
</feature>
<protein>
    <submittedName>
        <fullName evidence="2">Uncharacterized protein</fullName>
    </submittedName>
</protein>
<evidence type="ECO:0000313" key="2">
    <source>
        <dbReference type="EMBL" id="OIQ63687.1"/>
    </source>
</evidence>
<name>A0A1J5P7C5_9ZZZZ</name>
<reference evidence="2" key="1">
    <citation type="submission" date="2016-10" db="EMBL/GenBank/DDBJ databases">
        <title>Sequence of Gallionella enrichment culture.</title>
        <authorList>
            <person name="Poehlein A."/>
            <person name="Muehling M."/>
            <person name="Daniel R."/>
        </authorList>
    </citation>
    <scope>NUCLEOTIDE SEQUENCE</scope>
</reference>
<dbReference type="AlphaFoldDB" id="A0A1J5P7C5"/>
<dbReference type="EMBL" id="MLJW01008789">
    <property type="protein sequence ID" value="OIQ63687.1"/>
    <property type="molecule type" value="Genomic_DNA"/>
</dbReference>